<dbReference type="Pfam" id="PF05918">
    <property type="entry name" value="API5"/>
    <property type="match status" value="1"/>
</dbReference>
<keyword evidence="5" id="KW-1185">Reference proteome</keyword>
<dbReference type="GO" id="GO:0005634">
    <property type="term" value="C:nucleus"/>
    <property type="evidence" value="ECO:0007669"/>
    <property type="project" value="TreeGrafter"/>
</dbReference>
<proteinExistence type="inferred from homology"/>
<evidence type="ECO:0000313" key="4">
    <source>
        <dbReference type="EMBL" id="KAA0193246.1"/>
    </source>
</evidence>
<accession>A0A8E0VH02</accession>
<dbReference type="PANTHER" id="PTHR12758:SF19">
    <property type="entry name" value="APOPTOSIS INHIBITOR 5"/>
    <property type="match status" value="1"/>
</dbReference>
<dbReference type="InterPro" id="IPR016024">
    <property type="entry name" value="ARM-type_fold"/>
</dbReference>
<dbReference type="PANTHER" id="PTHR12758">
    <property type="entry name" value="APOPTOSIS INHIBITOR 5-RELATED"/>
    <property type="match status" value="1"/>
</dbReference>
<dbReference type="SUPFAM" id="SSF48371">
    <property type="entry name" value="ARM repeat"/>
    <property type="match status" value="1"/>
</dbReference>
<evidence type="ECO:0000256" key="1">
    <source>
        <dbReference type="ARBA" id="ARBA00009515"/>
    </source>
</evidence>
<dbReference type="AlphaFoldDB" id="A0A8E0VH02"/>
<name>A0A8E0VH02_9TREM</name>
<keyword evidence="2" id="KW-0053">Apoptosis</keyword>
<protein>
    <submittedName>
        <fullName evidence="4">Apoptosis inhibitor 5</fullName>
    </submittedName>
</protein>
<reference evidence="4" key="1">
    <citation type="submission" date="2019-05" db="EMBL/GenBank/DDBJ databases">
        <title>Annotation for the trematode Fasciolopsis buski.</title>
        <authorList>
            <person name="Choi Y.-J."/>
        </authorList>
    </citation>
    <scope>NUCLEOTIDE SEQUENCE</scope>
    <source>
        <strain evidence="4">HT</strain>
        <tissue evidence="4">Whole worm</tissue>
    </source>
</reference>
<feature type="region of interest" description="Disordered" evidence="3">
    <location>
        <begin position="522"/>
        <end position="556"/>
    </location>
</feature>
<organism evidence="4 5">
    <name type="scientific">Fasciolopsis buskii</name>
    <dbReference type="NCBI Taxonomy" id="27845"/>
    <lineage>
        <taxon>Eukaryota</taxon>
        <taxon>Metazoa</taxon>
        <taxon>Spiralia</taxon>
        <taxon>Lophotrochozoa</taxon>
        <taxon>Platyhelminthes</taxon>
        <taxon>Trematoda</taxon>
        <taxon>Digenea</taxon>
        <taxon>Plagiorchiida</taxon>
        <taxon>Echinostomata</taxon>
        <taxon>Echinostomatoidea</taxon>
        <taxon>Fasciolidae</taxon>
        <taxon>Fasciolopsis</taxon>
    </lineage>
</organism>
<comment type="caution">
    <text evidence="4">The sequence shown here is derived from an EMBL/GenBank/DDBJ whole genome shotgun (WGS) entry which is preliminary data.</text>
</comment>
<feature type="region of interest" description="Disordered" evidence="3">
    <location>
        <begin position="336"/>
        <end position="360"/>
    </location>
</feature>
<dbReference type="GO" id="GO:0003723">
    <property type="term" value="F:RNA binding"/>
    <property type="evidence" value="ECO:0007669"/>
    <property type="project" value="TreeGrafter"/>
</dbReference>
<evidence type="ECO:0000256" key="2">
    <source>
        <dbReference type="ARBA" id="ARBA00022703"/>
    </source>
</evidence>
<evidence type="ECO:0000313" key="5">
    <source>
        <dbReference type="Proteomes" id="UP000728185"/>
    </source>
</evidence>
<dbReference type="Proteomes" id="UP000728185">
    <property type="component" value="Unassembled WGS sequence"/>
</dbReference>
<evidence type="ECO:0000256" key="3">
    <source>
        <dbReference type="SAM" id="MobiDB-lite"/>
    </source>
</evidence>
<dbReference type="Gene3D" id="1.25.10.10">
    <property type="entry name" value="Leucine-rich Repeat Variant"/>
    <property type="match status" value="1"/>
</dbReference>
<dbReference type="InterPro" id="IPR011989">
    <property type="entry name" value="ARM-like"/>
</dbReference>
<gene>
    <name evidence="4" type="ORF">FBUS_11669</name>
</gene>
<dbReference type="OrthoDB" id="19224at2759"/>
<dbReference type="GO" id="GO:0043066">
    <property type="term" value="P:negative regulation of apoptotic process"/>
    <property type="evidence" value="ECO:0007669"/>
    <property type="project" value="TreeGrafter"/>
</dbReference>
<sequence>MATPTIADLYSFYDIITGENTTTEEVIVEILMSRANIQKESAYRGILTGTKGGDKEKRLSCQFIARFSKNFDKLKEESFNCILDLCDDDDSNIRKQAVHDLLQFCKRIPLFIPRVADILVQMFQSEDSSLLHLDPKAALAGIFNQMLTVNPDNPREHIMKFLAERLKLLPESLLTTEVEEFVVEQTNKVLTDVSEEEFQLLISILSSLRCMSSVPGRQKLVSMISDQALQACPQFNASDLACVAQIRESCKQAALCVSKNVHATELFTYLLQKFVPVMTEIPDELSDDRLCLLRSMAEFSTHDGTALSTVSPSDITEHMKYVFDALLHLLPEIPSSDVKSKTSDDGENADSVTPEKPAFPPGLKFSELECLLYVACQLGRRRPQFYGGFLAEQEREAEDVLDGLARLKLIRPRLQYLGQVANEYAQSIAGALAQNGQSEESKAKIFAHRVVSNIQNLVRNFFHNPPTFKTSVTLSWLQSASPVSPGTKRPASLTVETDNKIGPIRKDLPRYIPPVGHWSRGTRFGGDAINDGSSRRTGRGGGVGGKASARGRSRRW</sequence>
<dbReference type="InterPro" id="IPR008383">
    <property type="entry name" value="API5"/>
</dbReference>
<comment type="similarity">
    <text evidence="1">Belongs to the API5 family.</text>
</comment>
<dbReference type="EMBL" id="LUCM01005170">
    <property type="protein sequence ID" value="KAA0193246.1"/>
    <property type="molecule type" value="Genomic_DNA"/>
</dbReference>
<dbReference type="GO" id="GO:0006915">
    <property type="term" value="P:apoptotic process"/>
    <property type="evidence" value="ECO:0007669"/>
    <property type="project" value="UniProtKB-KW"/>
</dbReference>